<dbReference type="AlphaFoldDB" id="A0A290MX20"/>
<dbReference type="InterPro" id="IPR002816">
    <property type="entry name" value="TraB/PrgY/GumN_fam"/>
</dbReference>
<organism evidence="2 3">
    <name type="scientific">Caulobacter vibrioides</name>
    <name type="common">Caulobacter crescentus</name>
    <dbReference type="NCBI Taxonomy" id="155892"/>
    <lineage>
        <taxon>Bacteria</taxon>
        <taxon>Pseudomonadati</taxon>
        <taxon>Pseudomonadota</taxon>
        <taxon>Alphaproteobacteria</taxon>
        <taxon>Caulobacterales</taxon>
        <taxon>Caulobacteraceae</taxon>
        <taxon>Caulobacter</taxon>
    </lineage>
</organism>
<gene>
    <name evidence="2" type="ORF">CA606_11635</name>
</gene>
<proteinExistence type="predicted"/>
<evidence type="ECO:0000256" key="1">
    <source>
        <dbReference type="SAM" id="SignalP"/>
    </source>
</evidence>
<feature type="signal peptide" evidence="1">
    <location>
        <begin position="1"/>
        <end position="20"/>
    </location>
</feature>
<dbReference type="Pfam" id="PF01963">
    <property type="entry name" value="TraB_PrgY_gumN"/>
    <property type="match status" value="1"/>
</dbReference>
<name>A0A290MX20_CAUVI</name>
<evidence type="ECO:0000313" key="2">
    <source>
        <dbReference type="EMBL" id="ATC32930.1"/>
    </source>
</evidence>
<reference evidence="3" key="1">
    <citation type="submission" date="2017-09" db="EMBL/GenBank/DDBJ databases">
        <title>Genome evolution observed in wild isolates of Caulobacter crescentus.</title>
        <authorList>
            <person name="Ely B."/>
            <person name="Wilson K."/>
            <person name="Scott D."/>
        </authorList>
    </citation>
    <scope>NUCLEOTIDE SEQUENCE [LARGE SCALE GENOMIC DNA]</scope>
    <source>
        <strain evidence="3">CB13b1a</strain>
    </source>
</reference>
<dbReference type="Proteomes" id="UP000217311">
    <property type="component" value="Chromosome"/>
</dbReference>
<keyword evidence="1" id="KW-0732">Signal</keyword>
<dbReference type="CDD" id="cd14788">
    <property type="entry name" value="GumN"/>
    <property type="match status" value="1"/>
</dbReference>
<dbReference type="EMBL" id="CP023315">
    <property type="protein sequence ID" value="ATC32930.1"/>
    <property type="molecule type" value="Genomic_DNA"/>
</dbReference>
<accession>A0A290MX20</accession>
<evidence type="ECO:0000313" key="3">
    <source>
        <dbReference type="Proteomes" id="UP000217311"/>
    </source>
</evidence>
<protein>
    <submittedName>
        <fullName evidence="2">TraB/GumN family protein</fullName>
    </submittedName>
</protein>
<feature type="chain" id="PRO_5012403146" evidence="1">
    <location>
        <begin position="21"/>
        <end position="313"/>
    </location>
</feature>
<dbReference type="RefSeq" id="WP_096052330.1">
    <property type="nucleotide sequence ID" value="NZ_CP023315.3"/>
</dbReference>
<sequence>MRVLSAALAMGLAVAGGAAAQVIDDPEATVVEALVVSAKLPGPAWWRITDADTTVYILGAPGATPKGLVWDSSVADRRLNGAFALLTPASLRAGLTDIPALLALRGKLRDDGDWAASDPALAARVQRAWSAVEPKDPDGWRDWKPLFLGGMIAGKTNRKAGLEYGQVPRRIETLARKHRVKSRAAERYKAMPLIKTVARQTEDAAGLACLTETLDTIEQGQDRYRTAAQAWAEGRVRAALAAPRSVERCQLLLPGVAEMSQRLRTADVEALADLLKTPGHAVAVYPIRSLVAEGGVLDQLRAKGITVRTPGEG</sequence>